<dbReference type="InterPro" id="IPR021104">
    <property type="entry name" value="KfrA_DNA-bd_N"/>
</dbReference>
<evidence type="ECO:0000256" key="2">
    <source>
        <dbReference type="SAM" id="MobiDB-lite"/>
    </source>
</evidence>
<proteinExistence type="predicted"/>
<keyword evidence="5" id="KW-1185">Reference proteome</keyword>
<dbReference type="AlphaFoldDB" id="A0A6J5FCV7"/>
<dbReference type="Pfam" id="PF11740">
    <property type="entry name" value="KfrA_N"/>
    <property type="match status" value="1"/>
</dbReference>
<accession>A0A6J5FCV7</accession>
<evidence type="ECO:0000259" key="3">
    <source>
        <dbReference type="Pfam" id="PF11740"/>
    </source>
</evidence>
<protein>
    <recommendedName>
        <fullName evidence="3">KfrA N-terminal DNA-binding domain-containing protein</fullName>
    </recommendedName>
</protein>
<dbReference type="EMBL" id="CADIKH010000383">
    <property type="protein sequence ID" value="CAB3775297.1"/>
    <property type="molecule type" value="Genomic_DNA"/>
</dbReference>
<organism evidence="4 5">
    <name type="scientific">Paraburkholderia humisilvae</name>
    <dbReference type="NCBI Taxonomy" id="627669"/>
    <lineage>
        <taxon>Bacteria</taxon>
        <taxon>Pseudomonadati</taxon>
        <taxon>Pseudomonadota</taxon>
        <taxon>Betaproteobacteria</taxon>
        <taxon>Burkholderiales</taxon>
        <taxon>Burkholderiaceae</taxon>
        <taxon>Paraburkholderia</taxon>
    </lineage>
</organism>
<sequence>MTTPPVSPNDEPALLADIAALRARGTDTRELYREACALLFFRYGVTPTANKLYSLVRKGSMSTPAEVLNRFWQDLRERTRVKIDHPDLPEALKQVAADAVLTIWQAASETSASELATLRAEARHLAQEAEVARDRAIAETQAAHQASAAIQTELKVERTELAKSRDAVASERQAHATTEARLQEVRRQLDDAASQLALMKTELGAEIGRARERADAADAREQAHEKRALREIDQERTARQKSDRQCEDLQRQLAAARAELQDMAVEHAAAIATLRADLDGMRQQAEIAATQQRATVSELDSARARLQEAELRAGRAETEAETTRKLVSELRKAPAARGGHRSKAA</sequence>
<keyword evidence="1" id="KW-0175">Coiled coil</keyword>
<name>A0A6J5FCV7_9BURK</name>
<evidence type="ECO:0000313" key="5">
    <source>
        <dbReference type="Proteomes" id="UP000494363"/>
    </source>
</evidence>
<gene>
    <name evidence="4" type="ORF">LMG29542_08679</name>
</gene>
<feature type="region of interest" description="Disordered" evidence="2">
    <location>
        <begin position="310"/>
        <end position="345"/>
    </location>
</feature>
<reference evidence="4 5" key="1">
    <citation type="submission" date="2020-04" db="EMBL/GenBank/DDBJ databases">
        <authorList>
            <person name="De Canck E."/>
        </authorList>
    </citation>
    <scope>NUCLEOTIDE SEQUENCE [LARGE SCALE GENOMIC DNA]</scope>
    <source>
        <strain evidence="4 5">LMG 29542</strain>
    </source>
</reference>
<evidence type="ECO:0000256" key="1">
    <source>
        <dbReference type="SAM" id="Coils"/>
    </source>
</evidence>
<dbReference type="Proteomes" id="UP000494363">
    <property type="component" value="Unassembled WGS sequence"/>
</dbReference>
<feature type="coiled-coil region" evidence="1">
    <location>
        <begin position="168"/>
        <end position="202"/>
    </location>
</feature>
<dbReference type="RefSeq" id="WP_175233607.1">
    <property type="nucleotide sequence ID" value="NZ_CADIKH010000383.1"/>
</dbReference>
<feature type="domain" description="KfrA N-terminal DNA-binding" evidence="3">
    <location>
        <begin position="34"/>
        <end position="145"/>
    </location>
</feature>
<evidence type="ECO:0000313" key="4">
    <source>
        <dbReference type="EMBL" id="CAB3775297.1"/>
    </source>
</evidence>
<feature type="compositionally biased region" description="Basic and acidic residues" evidence="2">
    <location>
        <begin position="310"/>
        <end position="332"/>
    </location>
</feature>
<feature type="coiled-coil region" evidence="1">
    <location>
        <begin position="232"/>
        <end position="266"/>
    </location>
</feature>